<organism evidence="3 4">
    <name type="scientific">Saccharobesus litoralis</name>
    <dbReference type="NCBI Taxonomy" id="2172099"/>
    <lineage>
        <taxon>Bacteria</taxon>
        <taxon>Pseudomonadati</taxon>
        <taxon>Pseudomonadota</taxon>
        <taxon>Gammaproteobacteria</taxon>
        <taxon>Alteromonadales</taxon>
        <taxon>Alteromonadaceae</taxon>
        <taxon>Saccharobesus</taxon>
    </lineage>
</organism>
<dbReference type="PROSITE" id="PS51318">
    <property type="entry name" value="TAT"/>
    <property type="match status" value="1"/>
</dbReference>
<reference evidence="3 4" key="1">
    <citation type="submission" date="2018-01" db="EMBL/GenBank/DDBJ databases">
        <title>Genome sequence of a Cantenovulum-like bacteria.</title>
        <authorList>
            <person name="Tan W.R."/>
            <person name="Lau N.-S."/>
            <person name="Go F."/>
            <person name="Amirul A.-A.A."/>
        </authorList>
    </citation>
    <scope>NUCLEOTIDE SEQUENCE [LARGE SCALE GENOMIC DNA]</scope>
    <source>
        <strain evidence="3 4">CCB-QB4</strain>
    </source>
</reference>
<dbReference type="InterPro" id="IPR052900">
    <property type="entry name" value="Phospholipid_Metab_Enz"/>
</dbReference>
<dbReference type="PANTHER" id="PTHR43606:SF2">
    <property type="entry name" value="ALKALINE PHOSPHATASE FAMILY PROTEIN (AFU_ORTHOLOGUE AFUA_5G03860)"/>
    <property type="match status" value="1"/>
</dbReference>
<dbReference type="RefSeq" id="WP_108601754.1">
    <property type="nucleotide sequence ID" value="NZ_CP026604.1"/>
</dbReference>
<feature type="domain" description="PhoD-like phosphatase metallophosphatase" evidence="2">
    <location>
        <begin position="369"/>
        <end position="672"/>
    </location>
</feature>
<dbReference type="AlphaFoldDB" id="A0A2S0VNC9"/>
<dbReference type="InterPro" id="IPR038607">
    <property type="entry name" value="PhoD-like_sf"/>
</dbReference>
<feature type="chain" id="PRO_5015626819" evidence="1">
    <location>
        <begin position="25"/>
        <end position="786"/>
    </location>
</feature>
<dbReference type="Proteomes" id="UP000244441">
    <property type="component" value="Chromosome"/>
</dbReference>
<sequence length="786" mass="86870">MSNNISRRSALKLAVAGLATSAIGCSSTTSSNTQPVANQVLDKPVTDAWGNTFDRMWIGGEYWANPMENWRIIDGGAECTVTGGNRSIHSLTHQLVNPDAAFSISVNIKKAEIGKNDGGAAIRVGVQSDINDHRSNVFVQTGLDAGIVNGQLVLGKLRAKLSHAINHQQINLTLTGEPRLGVIAVKVVATDTATGKQLGMLEDFIAEDKVMGNVAVVSNFTSSASKAHIPNGTRYRFTDWQMAGAAFNNKPEQKFGPILWTMYTLSDTRTSEGFVMKLSALTGPMGKQDSQEVELQIKKDGIWQSLGTERLDTDAWVATFRIANWQEASDTPYRVVYKEKQRDGSIKPDIYEGKVRANPVGRQMRMAGLTCQNDYAFPYAPVAENVVKMDPDLVYFSGDQLYENHGGYGVKYGPAKDSINNYLRKYYQFGWAFREAMRNAPTVVLPDDHDILQGNLWGEGGIKMADESIASGRTDNAGGYIAPIRVVNAVHKTHTAHHPDPIDPTPSARGMSVYYTDMVYGDVSFAIIGDRQWKSGPEHLGIEVGITGEGEDPHFINPAFDRQDMELLGKRQEDFLEKWGKDWRGHKLKAVLSQTVFAAICTHQPRPNKFLKYDFDSSGWPAGARNRAIEIMRESKALHICGDTHLGSLTQYGVKQQRDSNWAFCTPAIAAGWPRWWNPDTLNFPVNNRPSHGIAHTGEYLDAFGNNMYVYAVGNPIVGKSGNRYIKAHEKGSGFGFILFDTEAKTYTTQAYRFLVDVTDGKASNQFPGWPVTIHQEENIGKNRIS</sequence>
<protein>
    <submittedName>
        <fullName evidence="3">Twin-arginine translocation pathway signal</fullName>
    </submittedName>
</protein>
<dbReference type="InterPro" id="IPR006311">
    <property type="entry name" value="TAT_signal"/>
</dbReference>
<dbReference type="KEGG" id="cate:C2869_04155"/>
<dbReference type="InterPro" id="IPR029052">
    <property type="entry name" value="Metallo-depent_PP-like"/>
</dbReference>
<feature type="signal peptide" evidence="1">
    <location>
        <begin position="1"/>
        <end position="24"/>
    </location>
</feature>
<dbReference type="Pfam" id="PF09423">
    <property type="entry name" value="PhoD"/>
    <property type="match status" value="1"/>
</dbReference>
<gene>
    <name evidence="3" type="ORF">C2869_04155</name>
</gene>
<keyword evidence="1" id="KW-0732">Signal</keyword>
<evidence type="ECO:0000256" key="1">
    <source>
        <dbReference type="SAM" id="SignalP"/>
    </source>
</evidence>
<accession>A0A2S0VNC9</accession>
<dbReference type="OrthoDB" id="9761852at2"/>
<dbReference type="EMBL" id="CP026604">
    <property type="protein sequence ID" value="AWB65679.1"/>
    <property type="molecule type" value="Genomic_DNA"/>
</dbReference>
<keyword evidence="4" id="KW-1185">Reference proteome</keyword>
<dbReference type="PANTHER" id="PTHR43606">
    <property type="entry name" value="PHOSPHATASE, PUTATIVE (AFU_ORTHOLOGUE AFUA_6G08710)-RELATED"/>
    <property type="match status" value="1"/>
</dbReference>
<dbReference type="Gene3D" id="3.60.21.70">
    <property type="entry name" value="PhoD-like phosphatase"/>
    <property type="match status" value="1"/>
</dbReference>
<evidence type="ECO:0000313" key="3">
    <source>
        <dbReference type="EMBL" id="AWB65679.1"/>
    </source>
</evidence>
<evidence type="ECO:0000313" key="4">
    <source>
        <dbReference type="Proteomes" id="UP000244441"/>
    </source>
</evidence>
<dbReference type="PROSITE" id="PS51257">
    <property type="entry name" value="PROKAR_LIPOPROTEIN"/>
    <property type="match status" value="1"/>
</dbReference>
<proteinExistence type="predicted"/>
<evidence type="ECO:0000259" key="2">
    <source>
        <dbReference type="Pfam" id="PF09423"/>
    </source>
</evidence>
<name>A0A2S0VNC9_9ALTE</name>
<dbReference type="SUPFAM" id="SSF56300">
    <property type="entry name" value="Metallo-dependent phosphatases"/>
    <property type="match status" value="1"/>
</dbReference>
<dbReference type="InterPro" id="IPR018946">
    <property type="entry name" value="PhoD-like_MPP"/>
</dbReference>